<protein>
    <recommendedName>
        <fullName evidence="4">Lon N-terminal domain-containing protein</fullName>
    </recommendedName>
</protein>
<sequence length="496" mass="55210">MGIPRTVGVAAAAIAGIQGVSSLYLHNRTVANNDLRHAVSGGTAFLAPPNSAGWPDARRSRGVARLSADSDGRRVDEGLEGEEVVPGRIHDDHEDHVTVHEELERKSIDYIDNQLLEQKQEPASGAAGDSSDQATGSKGDSEYFNWNKIRDNGGLESEEVVKSVDSTGSRELEKGQRPMMAGRGTDMELNIEEYPTNVDTGRLNEWCASWQPGEKVMSFFPILIDEYSLVPSPLQLGFEEPVIFRGKYVDMTFNSLIEDVKSASGDAKQVFGMCFINPSSGQLAPLAVYAELLSREAFVDGGGERLKVKARVLGRVILHKVVMEEPFIKARVMPMEDDPRFTHAADVPKLVDEITTLHDACNRVECEMMELLDQPYAVARIKGRPNLHDLIDERLNHFGVDLARGPQAFAQIAAYTAFDYHLTADERYDALAMQDSFDRLRFVRDCLRAKLKQLNILKKAPRDKLADIVEQMRQMKLHREEALEEASREGEEEGKS</sequence>
<dbReference type="EMBL" id="BPLF01000006">
    <property type="protein sequence ID" value="GIX66011.1"/>
    <property type="molecule type" value="Genomic_DNA"/>
</dbReference>
<feature type="region of interest" description="Disordered" evidence="1">
    <location>
        <begin position="120"/>
        <end position="143"/>
    </location>
</feature>
<evidence type="ECO:0008006" key="4">
    <source>
        <dbReference type="Google" id="ProtNLM"/>
    </source>
</evidence>
<dbReference type="AlphaFoldDB" id="A0AAV4M3Q7"/>
<evidence type="ECO:0000313" key="2">
    <source>
        <dbReference type="EMBL" id="GIX66011.1"/>
    </source>
</evidence>
<evidence type="ECO:0000313" key="3">
    <source>
        <dbReference type="Proteomes" id="UP001497744"/>
    </source>
</evidence>
<dbReference type="SUPFAM" id="SSF88697">
    <property type="entry name" value="PUA domain-like"/>
    <property type="match status" value="1"/>
</dbReference>
<dbReference type="RefSeq" id="XP_067718080.1">
    <property type="nucleotide sequence ID" value="XM_067861979.1"/>
</dbReference>
<dbReference type="Proteomes" id="UP001497744">
    <property type="component" value="Unassembled WGS sequence"/>
</dbReference>
<comment type="caution">
    <text evidence="2">The sequence shown here is derived from an EMBL/GenBank/DDBJ whole genome shotgun (WGS) entry which is preliminary data.</text>
</comment>
<feature type="region of interest" description="Disordered" evidence="1">
    <location>
        <begin position="158"/>
        <end position="181"/>
    </location>
</feature>
<dbReference type="GeneID" id="94197492"/>
<gene>
    <name evidence="2" type="ORF">BcabD6B2_54470</name>
</gene>
<name>A0AAV4M3Q7_BABCB</name>
<keyword evidence="3" id="KW-1185">Reference proteome</keyword>
<proteinExistence type="predicted"/>
<dbReference type="InterPro" id="IPR015947">
    <property type="entry name" value="PUA-like_sf"/>
</dbReference>
<reference evidence="2 3" key="1">
    <citation type="submission" date="2021-06" db="EMBL/GenBank/DDBJ databases">
        <title>Genome sequence of Babesia caballi.</title>
        <authorList>
            <person name="Yamagishi J."/>
            <person name="Kidaka T."/>
            <person name="Ochi A."/>
        </authorList>
    </citation>
    <scope>NUCLEOTIDE SEQUENCE [LARGE SCALE GENOMIC DNA]</scope>
    <source>
        <strain evidence="2">USDA-D6B2</strain>
    </source>
</reference>
<evidence type="ECO:0000256" key="1">
    <source>
        <dbReference type="SAM" id="MobiDB-lite"/>
    </source>
</evidence>
<organism evidence="2 3">
    <name type="scientific">Babesia caballi</name>
    <dbReference type="NCBI Taxonomy" id="5871"/>
    <lineage>
        <taxon>Eukaryota</taxon>
        <taxon>Sar</taxon>
        <taxon>Alveolata</taxon>
        <taxon>Apicomplexa</taxon>
        <taxon>Aconoidasida</taxon>
        <taxon>Piroplasmida</taxon>
        <taxon>Babesiidae</taxon>
        <taxon>Babesia</taxon>
    </lineage>
</organism>
<feature type="compositionally biased region" description="Low complexity" evidence="1">
    <location>
        <begin position="123"/>
        <end position="137"/>
    </location>
</feature>
<accession>A0AAV4M3Q7</accession>